<dbReference type="InterPro" id="IPR002110">
    <property type="entry name" value="Ankyrin_rpt"/>
</dbReference>
<feature type="repeat" description="ANK" evidence="3">
    <location>
        <begin position="87"/>
        <end position="119"/>
    </location>
</feature>
<evidence type="ECO:0000256" key="2">
    <source>
        <dbReference type="ARBA" id="ARBA00023043"/>
    </source>
</evidence>
<organism evidence="4 5">
    <name type="scientific">Chloropicon primus</name>
    <dbReference type="NCBI Taxonomy" id="1764295"/>
    <lineage>
        <taxon>Eukaryota</taxon>
        <taxon>Viridiplantae</taxon>
        <taxon>Chlorophyta</taxon>
        <taxon>Chloropicophyceae</taxon>
        <taxon>Chloropicales</taxon>
        <taxon>Chloropicaceae</taxon>
        <taxon>Chloropicon</taxon>
    </lineage>
</organism>
<feature type="repeat" description="ANK" evidence="3">
    <location>
        <begin position="426"/>
        <end position="458"/>
    </location>
</feature>
<dbReference type="SUPFAM" id="SSF48403">
    <property type="entry name" value="Ankyrin repeat"/>
    <property type="match status" value="2"/>
</dbReference>
<evidence type="ECO:0000256" key="3">
    <source>
        <dbReference type="PROSITE-ProRule" id="PRU00023"/>
    </source>
</evidence>
<dbReference type="STRING" id="1764295.A0A5B8MFL5"/>
<dbReference type="Pfam" id="PF12796">
    <property type="entry name" value="Ank_2"/>
    <property type="match status" value="5"/>
</dbReference>
<dbReference type="PROSITE" id="PS50297">
    <property type="entry name" value="ANK_REP_REGION"/>
    <property type="match status" value="7"/>
</dbReference>
<reference evidence="4 5" key="1">
    <citation type="submission" date="2018-07" db="EMBL/GenBank/DDBJ databases">
        <title>The complete nuclear genome of the prasinophyte Chloropicon primus (CCMP1205).</title>
        <authorList>
            <person name="Pombert J.-F."/>
            <person name="Otis C."/>
            <person name="Turmel M."/>
            <person name="Lemieux C."/>
        </authorList>
    </citation>
    <scope>NUCLEOTIDE SEQUENCE [LARGE SCALE GENOMIC DNA]</scope>
    <source>
        <strain evidence="4 5">CCMP1205</strain>
    </source>
</reference>
<evidence type="ECO:0000313" key="4">
    <source>
        <dbReference type="EMBL" id="QDZ18112.1"/>
    </source>
</evidence>
<feature type="repeat" description="ANK" evidence="3">
    <location>
        <begin position="525"/>
        <end position="557"/>
    </location>
</feature>
<protein>
    <submittedName>
        <fullName evidence="4">Ankyrin repeat domain-containing protein</fullName>
    </submittedName>
</protein>
<proteinExistence type="predicted"/>
<gene>
    <name evidence="4" type="ORF">A3770_01p06300</name>
</gene>
<accession>A0A5B8MFL5</accession>
<keyword evidence="5" id="KW-1185">Reference proteome</keyword>
<keyword evidence="2 3" id="KW-0040">ANK repeat</keyword>
<feature type="repeat" description="ANK" evidence="3">
    <location>
        <begin position="492"/>
        <end position="524"/>
    </location>
</feature>
<evidence type="ECO:0000313" key="5">
    <source>
        <dbReference type="Proteomes" id="UP000316726"/>
    </source>
</evidence>
<feature type="repeat" description="ANK" evidence="3">
    <location>
        <begin position="558"/>
        <end position="590"/>
    </location>
</feature>
<dbReference type="PROSITE" id="PS50088">
    <property type="entry name" value="ANK_REPEAT"/>
    <property type="match status" value="7"/>
</dbReference>
<feature type="repeat" description="ANK" evidence="3">
    <location>
        <begin position="459"/>
        <end position="491"/>
    </location>
</feature>
<evidence type="ECO:0000256" key="1">
    <source>
        <dbReference type="ARBA" id="ARBA00022737"/>
    </source>
</evidence>
<keyword evidence="1" id="KW-0677">Repeat</keyword>
<dbReference type="InterPro" id="IPR036770">
    <property type="entry name" value="Ankyrin_rpt-contain_sf"/>
</dbReference>
<dbReference type="Proteomes" id="UP000316726">
    <property type="component" value="Chromosome 1"/>
</dbReference>
<feature type="repeat" description="ANK" evidence="3">
    <location>
        <begin position="255"/>
        <end position="287"/>
    </location>
</feature>
<sequence length="615" mass="65297">MAPSSESAMGNGQGEHSAEANYLNSKFKQAARRGNVKLLEELKDKGAEVDHSDSTTALICAVQSEDYECFKYLVGSCGADVNVSNSSGETALHYACFLGQSEMVNLLLERKVDVHAVSKSNSSAFNYSMFSSNPEVALRLLEEGGSNKNEGSLAFALLNEHDKPTILAALLKKGGAKSFHDEHGNTLAHKVVQSERMKSADLLLTAMPELFDVANAEGQLPLHMASLLGNIRLVEKILLGRRKEMEHQLFSVDAQGRSVVHYAAASKRSEALALLAEAGAGLEAEDKNGVSALTLACVTGTAANVKLLLGASEDHLEKHSLEALNAAVHNQNLEAVVALCRNSTVVQWGLKGLPPSPDRSPFLLAGYYGDASMIEAMVGQHEGLLDQQDSGGKTILHICASRGNLGALKFLCSVLHEDYLNIFTKLGRNALWYAACGGHTDCVKLLLEHGVNNDMGDNLDISPLAAACKEGHVGVLRTLVDAGMDINTKNTDGMTPLMQAAISGQAKLVKVLLDLGADVNRPDKAKLTPLHHAATGGKAQMCTFLVKAGADLNAVDKNMRTPLHSAVYYGRTVVATALLKLGANVGAVDKRDLTCSAAAASVGHHDLARLLDKGL</sequence>
<dbReference type="OrthoDB" id="539213at2759"/>
<dbReference type="Gene3D" id="1.25.40.20">
    <property type="entry name" value="Ankyrin repeat-containing domain"/>
    <property type="match status" value="6"/>
</dbReference>
<dbReference type="EMBL" id="CP031034">
    <property type="protein sequence ID" value="QDZ18112.1"/>
    <property type="molecule type" value="Genomic_DNA"/>
</dbReference>
<dbReference type="PRINTS" id="PR01415">
    <property type="entry name" value="ANKYRIN"/>
</dbReference>
<dbReference type="SMART" id="SM00248">
    <property type="entry name" value="ANK"/>
    <property type="match status" value="15"/>
</dbReference>
<dbReference type="AlphaFoldDB" id="A0A5B8MFL5"/>
<dbReference type="PANTHER" id="PTHR24198">
    <property type="entry name" value="ANKYRIN REPEAT AND PROTEIN KINASE DOMAIN-CONTAINING PROTEIN"/>
    <property type="match status" value="1"/>
</dbReference>
<name>A0A5B8MFL5_9CHLO</name>
<dbReference type="PANTHER" id="PTHR24198:SF165">
    <property type="entry name" value="ANKYRIN REPEAT-CONTAINING PROTEIN-RELATED"/>
    <property type="match status" value="1"/>
</dbReference>